<evidence type="ECO:0000259" key="4">
    <source>
        <dbReference type="PROSITE" id="PS51186"/>
    </source>
</evidence>
<keyword evidence="2" id="KW-0012">Acyltransferase</keyword>
<dbReference type="GO" id="GO:0031416">
    <property type="term" value="C:NatB complex"/>
    <property type="evidence" value="ECO:0007669"/>
    <property type="project" value="TreeGrafter"/>
</dbReference>
<dbReference type="Pfam" id="PF00583">
    <property type="entry name" value="Acetyltransf_1"/>
    <property type="match status" value="1"/>
</dbReference>
<comment type="caution">
    <text evidence="5">The sequence shown here is derived from an EMBL/GenBank/DDBJ whole genome shotgun (WGS) entry which is preliminary data.</text>
</comment>
<dbReference type="GO" id="GO:0004596">
    <property type="term" value="F:protein-N-terminal amino-acid acetyltransferase activity"/>
    <property type="evidence" value="ECO:0007669"/>
    <property type="project" value="TreeGrafter"/>
</dbReference>
<dbReference type="InterPro" id="IPR051646">
    <property type="entry name" value="NatB_acetyltransferase_subunit"/>
</dbReference>
<evidence type="ECO:0000313" key="6">
    <source>
        <dbReference type="Proteomes" id="UP001165122"/>
    </source>
</evidence>
<evidence type="ECO:0000313" key="5">
    <source>
        <dbReference type="EMBL" id="GMH54089.1"/>
    </source>
</evidence>
<keyword evidence="6" id="KW-1185">Reference proteome</keyword>
<accession>A0A9W6ZGN7</accession>
<organism evidence="5 6">
    <name type="scientific">Triparma laevis f. longispina</name>
    <dbReference type="NCBI Taxonomy" id="1714387"/>
    <lineage>
        <taxon>Eukaryota</taxon>
        <taxon>Sar</taxon>
        <taxon>Stramenopiles</taxon>
        <taxon>Ochrophyta</taxon>
        <taxon>Bolidophyceae</taxon>
        <taxon>Parmales</taxon>
        <taxon>Triparmaceae</taxon>
        <taxon>Triparma</taxon>
    </lineage>
</organism>
<gene>
    <name evidence="5" type="ORF">TrLO_g12799</name>
</gene>
<dbReference type="Gene3D" id="3.40.630.30">
    <property type="match status" value="1"/>
</dbReference>
<evidence type="ECO:0000256" key="2">
    <source>
        <dbReference type="ARBA" id="ARBA00023315"/>
    </source>
</evidence>
<dbReference type="InterPro" id="IPR000182">
    <property type="entry name" value="GNAT_dom"/>
</dbReference>
<keyword evidence="1" id="KW-0808">Transferase</keyword>
<dbReference type="SUPFAM" id="SSF55729">
    <property type="entry name" value="Acyl-CoA N-acyltransferases (Nat)"/>
    <property type="match status" value="1"/>
</dbReference>
<name>A0A9W6ZGN7_9STRA</name>
<protein>
    <recommendedName>
        <fullName evidence="4">N-acetyltransferase domain-containing protein</fullName>
    </recommendedName>
</protein>
<dbReference type="Proteomes" id="UP001165122">
    <property type="component" value="Unassembled WGS sequence"/>
</dbReference>
<feature type="domain" description="N-acetyltransferase" evidence="4">
    <location>
        <begin position="2"/>
        <end position="152"/>
    </location>
</feature>
<proteinExistence type="predicted"/>
<sequence length="174" mass="20207">MTTLDRFQLDDLLIFNTTNLDPLTETYNLQFYLDYLSTWPEYFEVAKSCEGRVMGYAMGKSEGDEELWHGHVTAVTVAPEFRRQGLAKCLMKSLEDTTSQSYNGYFVDLFVRSSNKVAIGMYERMGYSVYRTVLKYYSDNDEDAYDMRKAMPRDPEGKSCVPLKKPITPDELEW</sequence>
<dbReference type="InterPro" id="IPR016181">
    <property type="entry name" value="Acyl_CoA_acyltransferase"/>
</dbReference>
<dbReference type="AlphaFoldDB" id="A0A9W6ZGN7"/>
<dbReference type="OrthoDB" id="10264728at2759"/>
<dbReference type="CDD" id="cd04301">
    <property type="entry name" value="NAT_SF"/>
    <property type="match status" value="1"/>
</dbReference>
<reference evidence="6" key="1">
    <citation type="journal article" date="2023" name="Commun. Biol.">
        <title>Genome analysis of Parmales, the sister group of diatoms, reveals the evolutionary specialization of diatoms from phago-mixotrophs to photoautotrophs.</title>
        <authorList>
            <person name="Ban H."/>
            <person name="Sato S."/>
            <person name="Yoshikawa S."/>
            <person name="Yamada K."/>
            <person name="Nakamura Y."/>
            <person name="Ichinomiya M."/>
            <person name="Sato N."/>
            <person name="Blanc-Mathieu R."/>
            <person name="Endo H."/>
            <person name="Kuwata A."/>
            <person name="Ogata H."/>
        </authorList>
    </citation>
    <scope>NUCLEOTIDE SEQUENCE [LARGE SCALE GENOMIC DNA]</scope>
    <source>
        <strain evidence="6">NIES 3700</strain>
    </source>
</reference>
<dbReference type="PANTHER" id="PTHR45910">
    <property type="entry name" value="N-ALPHA-ACETYLTRANSFERASE 20"/>
    <property type="match status" value="1"/>
</dbReference>
<evidence type="ECO:0000256" key="1">
    <source>
        <dbReference type="ARBA" id="ARBA00022679"/>
    </source>
</evidence>
<dbReference type="PANTHER" id="PTHR45910:SF1">
    <property type="entry name" value="N-ALPHA-ACETYLTRANSFERASE 20"/>
    <property type="match status" value="1"/>
</dbReference>
<feature type="region of interest" description="Disordered" evidence="3">
    <location>
        <begin position="150"/>
        <end position="174"/>
    </location>
</feature>
<dbReference type="EMBL" id="BRXW01000431">
    <property type="protein sequence ID" value="GMH54089.1"/>
    <property type="molecule type" value="Genomic_DNA"/>
</dbReference>
<dbReference type="PROSITE" id="PS51186">
    <property type="entry name" value="GNAT"/>
    <property type="match status" value="1"/>
</dbReference>
<evidence type="ECO:0000256" key="3">
    <source>
        <dbReference type="SAM" id="MobiDB-lite"/>
    </source>
</evidence>